<proteinExistence type="predicted"/>
<dbReference type="AlphaFoldDB" id="A0A0M0BT71"/>
<comment type="caution">
    <text evidence="2">The sequence shown here is derived from an EMBL/GenBank/DDBJ whole genome shotgun (WGS) entry which is preliminary data.</text>
</comment>
<reference evidence="3" key="1">
    <citation type="submission" date="2015-06" db="EMBL/GenBank/DDBJ databases">
        <title>New insights into the roles of widespread benthic archaea in carbon and nitrogen cycling.</title>
        <authorList>
            <person name="Lazar C.S."/>
            <person name="Baker B.J."/>
            <person name="Seitz K.W."/>
            <person name="Hyde A.S."/>
            <person name="Dick G.J."/>
            <person name="Hinrichs K.-U."/>
            <person name="Teske A.P."/>
        </authorList>
    </citation>
    <scope>NUCLEOTIDE SEQUENCE [LARGE SCALE GENOMIC DNA]</scope>
</reference>
<keyword evidence="1" id="KW-1133">Transmembrane helix</keyword>
<evidence type="ECO:0000256" key="1">
    <source>
        <dbReference type="SAM" id="Phobius"/>
    </source>
</evidence>
<accession>A0A0M0BT71</accession>
<keyword evidence="1" id="KW-0812">Transmembrane</keyword>
<name>A0A0M0BT71_9ARCH</name>
<dbReference type="Proteomes" id="UP000054016">
    <property type="component" value="Unassembled WGS sequence"/>
</dbReference>
<gene>
    <name evidence="2" type="ORF">AC478_02565</name>
</gene>
<evidence type="ECO:0000313" key="3">
    <source>
        <dbReference type="Proteomes" id="UP000054016"/>
    </source>
</evidence>
<sequence>MNSKLAKITLILAITLILFSAVSPSRAQDRTLSYQLLSKPEGNITYELNVAIPENLQEYYAEKSHRLASSSEFSTFVTPYALQPIADRLWEIYDNEEDFTNGALMIVHQITYVETTPAKYPVETMANNQGDCDLFSFITASIIKAGGLDVVLLYYEEQSHMNIGVSLSSAPEDNRDSVYYVTRDGKRYYVAECTGGNWEDGWRVGECPPDLKQVSAEVIPLEDAEQVAPGQVSASFTAMNPSTLSLEVSPIISLQNSPIVIGGQLAPQTLNENVTLYAKINGAAWTVIGTVTTESNGDFEYVWIAETAGSHSIRAGWSGNTLYTGAMSGEKNATVLPLFLTALIGVAIIAAIIGVVAVLMAKHGQSQSFEPPEPQPW</sequence>
<feature type="transmembrane region" description="Helical" evidence="1">
    <location>
        <begin position="338"/>
        <end position="361"/>
    </location>
</feature>
<protein>
    <recommendedName>
        <fullName evidence="4">Ig-like domain repeat protein</fullName>
    </recommendedName>
</protein>
<evidence type="ECO:0000313" key="2">
    <source>
        <dbReference type="EMBL" id="KON31649.1"/>
    </source>
</evidence>
<evidence type="ECO:0008006" key="4">
    <source>
        <dbReference type="Google" id="ProtNLM"/>
    </source>
</evidence>
<keyword evidence="1" id="KW-0472">Membrane</keyword>
<dbReference type="EMBL" id="LFWV01000030">
    <property type="protein sequence ID" value="KON31649.1"/>
    <property type="molecule type" value="Genomic_DNA"/>
</dbReference>
<organism evidence="2 3">
    <name type="scientific">miscellaneous Crenarchaeota group-1 archaeon SG8-32-3</name>
    <dbReference type="NCBI Taxonomy" id="1685125"/>
    <lineage>
        <taxon>Archaea</taxon>
        <taxon>Candidatus Bathyarchaeota</taxon>
        <taxon>MCG-1</taxon>
    </lineage>
</organism>